<protein>
    <recommendedName>
        <fullName evidence="5">SF3 helicase domain-containing protein</fullName>
    </recommendedName>
</protein>
<evidence type="ECO:0000313" key="7">
    <source>
        <dbReference type="Proteomes" id="UP000462152"/>
    </source>
</evidence>
<dbReference type="InterPro" id="IPR014015">
    <property type="entry name" value="Helicase_SF3_DNA-vir"/>
</dbReference>
<dbReference type="Gene3D" id="3.40.50.300">
    <property type="entry name" value="P-loop containing nucleotide triphosphate hydrolases"/>
    <property type="match status" value="1"/>
</dbReference>
<dbReference type="GO" id="GO:0016787">
    <property type="term" value="F:hydrolase activity"/>
    <property type="evidence" value="ECO:0007669"/>
    <property type="project" value="UniProtKB-KW"/>
</dbReference>
<dbReference type="PANTHER" id="PTHR35372">
    <property type="entry name" value="ATP BINDING PROTEIN-RELATED"/>
    <property type="match status" value="1"/>
</dbReference>
<dbReference type="InterPro" id="IPR006500">
    <property type="entry name" value="Helicase_put_C_phage/plasmid"/>
</dbReference>
<accession>A0A7K1LG68</accession>
<dbReference type="InterPro" id="IPR051620">
    <property type="entry name" value="ORF904-like_C"/>
</dbReference>
<dbReference type="Pfam" id="PF03288">
    <property type="entry name" value="Pox_D5"/>
    <property type="match status" value="1"/>
</dbReference>
<dbReference type="NCBIfam" id="TIGR01613">
    <property type="entry name" value="primase_Cterm"/>
    <property type="match status" value="1"/>
</dbReference>
<comment type="caution">
    <text evidence="6">The sequence shown here is derived from an EMBL/GenBank/DDBJ whole genome shotgun (WGS) entry which is preliminary data.</text>
</comment>
<dbReference type="GO" id="GO:0004386">
    <property type="term" value="F:helicase activity"/>
    <property type="evidence" value="ECO:0007669"/>
    <property type="project" value="UniProtKB-KW"/>
</dbReference>
<evidence type="ECO:0000259" key="5">
    <source>
        <dbReference type="PROSITE" id="PS51206"/>
    </source>
</evidence>
<evidence type="ECO:0000256" key="2">
    <source>
        <dbReference type="ARBA" id="ARBA00022801"/>
    </source>
</evidence>
<reference evidence="6 7" key="1">
    <citation type="submission" date="2019-12" db="EMBL/GenBank/DDBJ databases">
        <authorList>
            <person name="Li J."/>
            <person name="Shi Y."/>
            <person name="Xu G."/>
            <person name="Xiao D."/>
            <person name="Ran X."/>
        </authorList>
    </citation>
    <scope>NUCLEOTIDE SEQUENCE [LARGE SCALE GENOMIC DNA]</scope>
    <source>
        <strain evidence="6 7">JCM 15915</strain>
    </source>
</reference>
<keyword evidence="2" id="KW-0378">Hydrolase</keyword>
<organism evidence="6 7">
    <name type="scientific">Rothia koreensis</name>
    <dbReference type="NCBI Taxonomy" id="592378"/>
    <lineage>
        <taxon>Bacteria</taxon>
        <taxon>Bacillati</taxon>
        <taxon>Actinomycetota</taxon>
        <taxon>Actinomycetes</taxon>
        <taxon>Micrococcales</taxon>
        <taxon>Micrococcaceae</taxon>
        <taxon>Rothia</taxon>
    </lineage>
</organism>
<dbReference type="OrthoDB" id="9763644at2"/>
<name>A0A7K1LG68_9MICC</name>
<dbReference type="InterPro" id="IPR004968">
    <property type="entry name" value="DNA_primase/NTPase_C"/>
</dbReference>
<dbReference type="Pfam" id="PF19263">
    <property type="entry name" value="DUF5906"/>
    <property type="match status" value="1"/>
</dbReference>
<feature type="domain" description="SF3 helicase" evidence="5">
    <location>
        <begin position="226"/>
        <end position="405"/>
    </location>
</feature>
<evidence type="ECO:0000256" key="4">
    <source>
        <dbReference type="ARBA" id="ARBA00022840"/>
    </source>
</evidence>
<evidence type="ECO:0000313" key="6">
    <source>
        <dbReference type="EMBL" id="MUN53922.1"/>
    </source>
</evidence>
<dbReference type="PROSITE" id="PS51206">
    <property type="entry name" value="SF3_HELICASE_1"/>
    <property type="match status" value="1"/>
</dbReference>
<dbReference type="InterPro" id="IPR027417">
    <property type="entry name" value="P-loop_NTPase"/>
</dbReference>
<dbReference type="RefSeq" id="WP_129314028.1">
    <property type="nucleotide sequence ID" value="NZ_NOIQ01000001.1"/>
</dbReference>
<gene>
    <name evidence="6" type="ORF">GMA10_01540</name>
</gene>
<keyword evidence="3" id="KW-0347">Helicase</keyword>
<sequence length="648" mass="72745">MSQKHSPINEPALTDETEVDVPALISDFASSGTLPENQIVRFVTETYLASIDPEDPPASADIEKQLIALRSGAVSLQNQHRAQGNKLKVAERLEPVQAAMVAARLHHVAEVTPGGADSDDGLGILSIYQDSGEFAGLYRRADLELLDDLASQLCFTHDKKWLGEFDRALLRLAPKVTETTDPDLVPMRNLIFNYRTDERIPFSPDYVFTKKAATDLIDEQHPVPEVLDEDGNVIWNYEEWNAQTYPDDGVRAYMDQIRGAALRPRNDWQKMVGLYSETGSNGKGTEVAHIRSIIGERNCVSIPLKSYSMQFHKERLIGAQFNAPDETPVGDFIKDASDLKAIITNDPIFIDRKNEKPITYKPSMFTILSLNGALNFRDKTASMDRRLTIVPMEARFPDGVKNKAIKNDYLLRREVREYVAYKVLVEIPKYWEFEEPEAVKRALRKHKRETNTVLAFYEDYKDEFVRPFVPLRMLFALYKASLQEKSKSQGADVNDFSREIVALFEADGWIIPTLTTKDGSEVWRRLTVRHWLDRREPVLEEFHFDTNVSRWQWLGGTDGKLSESAPRQAKGLMRPEVYHAWTSAGAGSSSQIATAVLRDLRAKEAAAIAQAATEAADKWAGGSGDGTTLRAKLDSVTASMQDTDGSAA</sequence>
<keyword evidence="4" id="KW-0067">ATP-binding</keyword>
<evidence type="ECO:0000256" key="1">
    <source>
        <dbReference type="ARBA" id="ARBA00022741"/>
    </source>
</evidence>
<dbReference type="EMBL" id="WOGT01000001">
    <property type="protein sequence ID" value="MUN53922.1"/>
    <property type="molecule type" value="Genomic_DNA"/>
</dbReference>
<dbReference type="Proteomes" id="UP000462152">
    <property type="component" value="Unassembled WGS sequence"/>
</dbReference>
<dbReference type="PANTHER" id="PTHR35372:SF2">
    <property type="entry name" value="SF3 HELICASE DOMAIN-CONTAINING PROTEIN"/>
    <property type="match status" value="1"/>
</dbReference>
<evidence type="ECO:0000256" key="3">
    <source>
        <dbReference type="ARBA" id="ARBA00022806"/>
    </source>
</evidence>
<dbReference type="AlphaFoldDB" id="A0A7K1LG68"/>
<keyword evidence="7" id="KW-1185">Reference proteome</keyword>
<dbReference type="GO" id="GO:0005524">
    <property type="term" value="F:ATP binding"/>
    <property type="evidence" value="ECO:0007669"/>
    <property type="project" value="UniProtKB-KW"/>
</dbReference>
<proteinExistence type="predicted"/>
<keyword evidence="1" id="KW-0547">Nucleotide-binding</keyword>
<dbReference type="SUPFAM" id="SSF52540">
    <property type="entry name" value="P-loop containing nucleoside triphosphate hydrolases"/>
    <property type="match status" value="1"/>
</dbReference>
<dbReference type="InterPro" id="IPR045455">
    <property type="entry name" value="NrS-1_pol-like_helicase"/>
</dbReference>